<proteinExistence type="inferred from homology"/>
<name>A0A9N8LVP0_9BASI</name>
<dbReference type="GO" id="GO:0005524">
    <property type="term" value="F:ATP binding"/>
    <property type="evidence" value="ECO:0007669"/>
    <property type="project" value="UniProtKB-KW"/>
</dbReference>
<gene>
    <name evidence="6" type="ORF">JKILLFL_G9750</name>
</gene>
<dbReference type="Pfam" id="PF00005">
    <property type="entry name" value="ABC_tran"/>
    <property type="match status" value="1"/>
</dbReference>
<comment type="caution">
    <text evidence="6">The sequence shown here is derived from an EMBL/GenBank/DDBJ whole genome shotgun (WGS) entry which is preliminary data.</text>
</comment>
<dbReference type="Gene3D" id="3.40.50.300">
    <property type="entry name" value="P-loop containing nucleotide triphosphate hydrolases"/>
    <property type="match status" value="1"/>
</dbReference>
<dbReference type="SMART" id="SM00382">
    <property type="entry name" value="AAA"/>
    <property type="match status" value="1"/>
</dbReference>
<evidence type="ECO:0000256" key="3">
    <source>
        <dbReference type="ARBA" id="ARBA00022741"/>
    </source>
</evidence>
<sequence length="252" mass="27443">MSAFNTNQCFHALKNIDLALRPGSRLILAGPNGSGKTTILSLLLGNHPLFFSFPSTTTSSSSSNSDPALSLFGNARSVPSNASQLLARKIGHTSPELFRAFPWQTDLNRGGLSLAQAIGSGFECVFVRRLLEIGGPRETRVRELVRGFADLFRGYGLSDNNGRDASDEDALTNLLHKTPFAILSPGSQSLALLLRATVHNPSLLILDEPFAGMDAAQIERARVFVDRVAWAAQEREREEKAMALISRYHIPL</sequence>
<dbReference type="PANTHER" id="PTHR43117:SF4">
    <property type="entry name" value="OSMOPROTECTANT IMPORT ATP-BINDING PROTEIN OSMV"/>
    <property type="match status" value="1"/>
</dbReference>
<organism evidence="6 7">
    <name type="scientific">Tilletia laevis</name>
    <dbReference type="NCBI Taxonomy" id="157183"/>
    <lineage>
        <taxon>Eukaryota</taxon>
        <taxon>Fungi</taxon>
        <taxon>Dikarya</taxon>
        <taxon>Basidiomycota</taxon>
        <taxon>Ustilaginomycotina</taxon>
        <taxon>Exobasidiomycetes</taxon>
        <taxon>Tilletiales</taxon>
        <taxon>Tilletiaceae</taxon>
        <taxon>Tilletia</taxon>
    </lineage>
</organism>
<dbReference type="EMBL" id="CAJHJF010002252">
    <property type="protein sequence ID" value="CAD6924659.1"/>
    <property type="molecule type" value="Genomic_DNA"/>
</dbReference>
<dbReference type="InterPro" id="IPR003593">
    <property type="entry name" value="AAA+_ATPase"/>
</dbReference>
<dbReference type="InterPro" id="IPR003439">
    <property type="entry name" value="ABC_transporter-like_ATP-bd"/>
</dbReference>
<comment type="similarity">
    <text evidence="1">Belongs to the ABC transporter superfamily.</text>
</comment>
<evidence type="ECO:0000256" key="4">
    <source>
        <dbReference type="ARBA" id="ARBA00022840"/>
    </source>
</evidence>
<dbReference type="GO" id="GO:0016887">
    <property type="term" value="F:ATP hydrolysis activity"/>
    <property type="evidence" value="ECO:0007669"/>
    <property type="project" value="InterPro"/>
</dbReference>
<evidence type="ECO:0000256" key="2">
    <source>
        <dbReference type="ARBA" id="ARBA00022448"/>
    </source>
</evidence>
<keyword evidence="4" id="KW-0067">ATP-binding</keyword>
<keyword evidence="3" id="KW-0547">Nucleotide-binding</keyword>
<evidence type="ECO:0000259" key="5">
    <source>
        <dbReference type="SMART" id="SM00382"/>
    </source>
</evidence>
<evidence type="ECO:0000256" key="1">
    <source>
        <dbReference type="ARBA" id="ARBA00005417"/>
    </source>
</evidence>
<reference evidence="6 7" key="1">
    <citation type="submission" date="2020-10" db="EMBL/GenBank/DDBJ databases">
        <authorList>
            <person name="Sedaghatjoo S."/>
        </authorList>
    </citation>
    <scope>NUCLEOTIDE SEQUENCE [LARGE SCALE GENOMIC DNA]</scope>
    <source>
        <strain evidence="6 7">LLFL</strain>
    </source>
</reference>
<feature type="domain" description="AAA+ ATPase" evidence="5">
    <location>
        <begin position="22"/>
        <end position="235"/>
    </location>
</feature>
<keyword evidence="2" id="KW-0813">Transport</keyword>
<evidence type="ECO:0000313" key="7">
    <source>
        <dbReference type="Proteomes" id="UP000836404"/>
    </source>
</evidence>
<dbReference type="Proteomes" id="UP000836404">
    <property type="component" value="Unassembled WGS sequence"/>
</dbReference>
<evidence type="ECO:0000313" key="6">
    <source>
        <dbReference type="EMBL" id="CAD6924659.1"/>
    </source>
</evidence>
<dbReference type="SUPFAM" id="SSF52540">
    <property type="entry name" value="P-loop containing nucleoside triphosphate hydrolases"/>
    <property type="match status" value="2"/>
</dbReference>
<dbReference type="OrthoDB" id="10255969at2759"/>
<dbReference type="AlphaFoldDB" id="A0A9N8LVP0"/>
<keyword evidence="7" id="KW-1185">Reference proteome</keyword>
<protein>
    <recommendedName>
        <fullName evidence="5">AAA+ ATPase domain-containing protein</fullName>
    </recommendedName>
</protein>
<dbReference type="PANTHER" id="PTHR43117">
    <property type="entry name" value="OSMOPROTECTANT IMPORT ATP-BINDING PROTEIN OSMV"/>
    <property type="match status" value="1"/>
</dbReference>
<dbReference type="InterPro" id="IPR027417">
    <property type="entry name" value="P-loop_NTPase"/>
</dbReference>
<accession>A0A9N8LVP0</accession>